<keyword evidence="3" id="KW-0963">Cytoplasm</keyword>
<dbReference type="EMBL" id="JACCCV010000002">
    <property type="protein sequence ID" value="NYF53876.1"/>
    <property type="molecule type" value="Genomic_DNA"/>
</dbReference>
<comment type="function">
    <text evidence="7">Activator of cell division through the inhibition of FtsZ GTPase activity, therefore promoting FtsZ assembly into bundles of protofilaments necessary for the formation of the division Z ring. It is recruited early at mid-cell but it is not essential for cell division.</text>
</comment>
<dbReference type="GO" id="GO:0000917">
    <property type="term" value="P:division septum assembly"/>
    <property type="evidence" value="ECO:0007669"/>
    <property type="project" value="UniProtKB-KW"/>
</dbReference>
<dbReference type="Pfam" id="PF05164">
    <property type="entry name" value="ZapA"/>
    <property type="match status" value="1"/>
</dbReference>
<proteinExistence type="predicted"/>
<comment type="caution">
    <text evidence="11">The sequence shown here is derived from an EMBL/GenBank/DDBJ whole genome shotgun (WGS) entry which is preliminary data.</text>
</comment>
<evidence type="ECO:0000256" key="4">
    <source>
        <dbReference type="ARBA" id="ARBA00022618"/>
    </source>
</evidence>
<dbReference type="PANTHER" id="PTHR34981">
    <property type="entry name" value="CELL DIVISION PROTEIN ZAPA"/>
    <property type="match status" value="1"/>
</dbReference>
<name>A0A7Y9T4T7_9BACT</name>
<comment type="subunit">
    <text evidence="8">Homodimer. Interacts with FtsZ.</text>
</comment>
<dbReference type="InterPro" id="IPR053712">
    <property type="entry name" value="Bac_CellDiv_Activator"/>
</dbReference>
<dbReference type="SUPFAM" id="SSF102829">
    <property type="entry name" value="Cell division protein ZapA-like"/>
    <property type="match status" value="1"/>
</dbReference>
<sequence>MNQTLEAQAREAPQATQQPAAEPTQSQSIAVEIYDQIYHLRGTDPAYIERLAAVVDAKMRAVASHGNTVDSLRVAVLAALNIADELCCARDRSDNLAGSLQNSQQSLRSRAGDLSHLLDELLEDRKVG</sequence>
<dbReference type="GO" id="GO:0032153">
    <property type="term" value="C:cell division site"/>
    <property type="evidence" value="ECO:0007669"/>
    <property type="project" value="TreeGrafter"/>
</dbReference>
<protein>
    <recommendedName>
        <fullName evidence="2">Cell division protein ZapA</fullName>
    </recommendedName>
    <alternativeName>
        <fullName evidence="9">Z ring-associated protein ZapA</fullName>
    </alternativeName>
</protein>
<evidence type="ECO:0000256" key="3">
    <source>
        <dbReference type="ARBA" id="ARBA00022490"/>
    </source>
</evidence>
<dbReference type="Gene3D" id="6.10.250.790">
    <property type="match status" value="1"/>
</dbReference>
<dbReference type="GO" id="GO:0030428">
    <property type="term" value="C:cell septum"/>
    <property type="evidence" value="ECO:0007669"/>
    <property type="project" value="TreeGrafter"/>
</dbReference>
<dbReference type="GO" id="GO:0005829">
    <property type="term" value="C:cytosol"/>
    <property type="evidence" value="ECO:0007669"/>
    <property type="project" value="TreeGrafter"/>
</dbReference>
<dbReference type="Proteomes" id="UP000534186">
    <property type="component" value="Unassembled WGS sequence"/>
</dbReference>
<gene>
    <name evidence="11" type="ORF">HDF12_004275</name>
</gene>
<organism evidence="11 12">
    <name type="scientific">Tunturiibacter lichenicola</name>
    <dbReference type="NCBI Taxonomy" id="2051959"/>
    <lineage>
        <taxon>Bacteria</taxon>
        <taxon>Pseudomonadati</taxon>
        <taxon>Acidobacteriota</taxon>
        <taxon>Terriglobia</taxon>
        <taxon>Terriglobales</taxon>
        <taxon>Acidobacteriaceae</taxon>
        <taxon>Tunturiibacter</taxon>
    </lineage>
</organism>
<comment type="subcellular location">
    <subcellularLocation>
        <location evidence="1">Cytoplasm</location>
    </subcellularLocation>
</comment>
<evidence type="ECO:0000256" key="5">
    <source>
        <dbReference type="ARBA" id="ARBA00023210"/>
    </source>
</evidence>
<evidence type="ECO:0000256" key="6">
    <source>
        <dbReference type="ARBA" id="ARBA00023306"/>
    </source>
</evidence>
<reference evidence="11 12" key="1">
    <citation type="submission" date="2020-07" db="EMBL/GenBank/DDBJ databases">
        <title>Genomic Encyclopedia of Type Strains, Phase IV (KMG-V): Genome sequencing to study the core and pangenomes of soil and plant-associated prokaryotes.</title>
        <authorList>
            <person name="Whitman W."/>
        </authorList>
    </citation>
    <scope>NUCLEOTIDE SEQUENCE [LARGE SCALE GENOMIC DNA]</scope>
    <source>
        <strain evidence="11 12">M8UP30</strain>
    </source>
</reference>
<evidence type="ECO:0000256" key="10">
    <source>
        <dbReference type="SAM" id="MobiDB-lite"/>
    </source>
</evidence>
<dbReference type="InterPro" id="IPR036192">
    <property type="entry name" value="Cell_div_ZapA-like_sf"/>
</dbReference>
<evidence type="ECO:0000256" key="8">
    <source>
        <dbReference type="ARBA" id="ARBA00026068"/>
    </source>
</evidence>
<keyword evidence="4 11" id="KW-0132">Cell division</keyword>
<evidence type="ECO:0000313" key="11">
    <source>
        <dbReference type="EMBL" id="NYF53876.1"/>
    </source>
</evidence>
<evidence type="ECO:0000313" key="12">
    <source>
        <dbReference type="Proteomes" id="UP000534186"/>
    </source>
</evidence>
<feature type="region of interest" description="Disordered" evidence="10">
    <location>
        <begin position="1"/>
        <end position="27"/>
    </location>
</feature>
<evidence type="ECO:0000256" key="9">
    <source>
        <dbReference type="ARBA" id="ARBA00033158"/>
    </source>
</evidence>
<dbReference type="GO" id="GO:0043093">
    <property type="term" value="P:FtsZ-dependent cytokinesis"/>
    <property type="evidence" value="ECO:0007669"/>
    <property type="project" value="TreeGrafter"/>
</dbReference>
<keyword evidence="5" id="KW-0717">Septation</keyword>
<dbReference type="GO" id="GO:0000921">
    <property type="term" value="P:septin ring assembly"/>
    <property type="evidence" value="ECO:0007669"/>
    <property type="project" value="TreeGrafter"/>
</dbReference>
<keyword evidence="6" id="KW-0131">Cell cycle</keyword>
<dbReference type="InterPro" id="IPR007838">
    <property type="entry name" value="Cell_div_ZapA-like"/>
</dbReference>
<evidence type="ECO:0000256" key="2">
    <source>
        <dbReference type="ARBA" id="ARBA00015195"/>
    </source>
</evidence>
<evidence type="ECO:0000256" key="1">
    <source>
        <dbReference type="ARBA" id="ARBA00004496"/>
    </source>
</evidence>
<accession>A0A7Y9T4T7</accession>
<dbReference type="PANTHER" id="PTHR34981:SF1">
    <property type="entry name" value="CELL DIVISION PROTEIN ZAPA"/>
    <property type="match status" value="1"/>
</dbReference>
<evidence type="ECO:0000256" key="7">
    <source>
        <dbReference type="ARBA" id="ARBA00024910"/>
    </source>
</evidence>
<dbReference type="AlphaFoldDB" id="A0A7Y9T4T7"/>